<dbReference type="EMBL" id="KI517398">
    <property type="protein sequence ID" value="ESQ50375.1"/>
    <property type="molecule type" value="Genomic_DNA"/>
</dbReference>
<keyword evidence="6" id="KW-1185">Reference proteome</keyword>
<dbReference type="eggNOG" id="ENOG502RXQS">
    <property type="taxonomic scope" value="Eukaryota"/>
</dbReference>
<dbReference type="InterPro" id="IPR040356">
    <property type="entry name" value="SPEAR"/>
</dbReference>
<dbReference type="STRING" id="72664.V4LIL2"/>
<gene>
    <name evidence="5" type="ORF">EUTSA_v10002311mg</name>
</gene>
<protein>
    <submittedName>
        <fullName evidence="5">Uncharacterized protein</fullName>
    </submittedName>
</protein>
<name>V4LIL2_EUTSA</name>
<feature type="region of interest" description="Disordered" evidence="4">
    <location>
        <begin position="1"/>
        <end position="48"/>
    </location>
</feature>
<proteinExistence type="predicted"/>
<keyword evidence="2" id="KW-0805">Transcription regulation</keyword>
<feature type="compositionally biased region" description="Low complexity" evidence="4">
    <location>
        <begin position="165"/>
        <end position="178"/>
    </location>
</feature>
<feature type="region of interest" description="Disordered" evidence="4">
    <location>
        <begin position="155"/>
        <end position="189"/>
    </location>
</feature>
<evidence type="ECO:0000313" key="5">
    <source>
        <dbReference type="EMBL" id="ESQ50375.1"/>
    </source>
</evidence>
<sequence length="189" mass="20695">MGSSFFGRPNMRGSSPSSSSPTSSSSSPATRRGKKNGSEKPKQPQRGLGVAQLEKIRLHGEMSCNSFNNYNPSLYPQEDVRIQGGYSSIPSSSPSFTYASTSSPTSTPYGFYPNMMMGVHGDQYERATMSWNPNYGILESQHSLEPNITRHFLHEDPSSTRRSKSLGSGNQNSGSSDNQELDLELRLSL</sequence>
<evidence type="ECO:0000256" key="4">
    <source>
        <dbReference type="SAM" id="MobiDB-lite"/>
    </source>
</evidence>
<reference evidence="5 6" key="1">
    <citation type="journal article" date="2013" name="Front. Plant Sci.">
        <title>The Reference Genome of the Halophytic Plant Eutrema salsugineum.</title>
        <authorList>
            <person name="Yang R."/>
            <person name="Jarvis D.E."/>
            <person name="Chen H."/>
            <person name="Beilstein M.A."/>
            <person name="Grimwood J."/>
            <person name="Jenkins J."/>
            <person name="Shu S."/>
            <person name="Prochnik S."/>
            <person name="Xin M."/>
            <person name="Ma C."/>
            <person name="Schmutz J."/>
            <person name="Wing R.A."/>
            <person name="Mitchell-Olds T."/>
            <person name="Schumaker K.S."/>
            <person name="Wang X."/>
        </authorList>
    </citation>
    <scope>NUCLEOTIDE SEQUENCE [LARGE SCALE GENOMIC DNA]</scope>
</reference>
<dbReference type="Proteomes" id="UP000030689">
    <property type="component" value="Unassembled WGS sequence"/>
</dbReference>
<dbReference type="AlphaFoldDB" id="V4LIL2"/>
<feature type="compositionally biased region" description="Low complexity" evidence="4">
    <location>
        <begin position="14"/>
        <end position="28"/>
    </location>
</feature>
<keyword evidence="3" id="KW-0804">Transcription</keyword>
<dbReference type="KEGG" id="eus:EUTSA_v10002311mg"/>
<evidence type="ECO:0000256" key="2">
    <source>
        <dbReference type="ARBA" id="ARBA00023015"/>
    </source>
</evidence>
<dbReference type="GO" id="GO:0003700">
    <property type="term" value="F:DNA-binding transcription factor activity"/>
    <property type="evidence" value="ECO:0007669"/>
    <property type="project" value="InterPro"/>
</dbReference>
<organism evidence="5 6">
    <name type="scientific">Eutrema salsugineum</name>
    <name type="common">Saltwater cress</name>
    <name type="synonym">Sisymbrium salsugineum</name>
    <dbReference type="NCBI Taxonomy" id="72664"/>
    <lineage>
        <taxon>Eukaryota</taxon>
        <taxon>Viridiplantae</taxon>
        <taxon>Streptophyta</taxon>
        <taxon>Embryophyta</taxon>
        <taxon>Tracheophyta</taxon>
        <taxon>Spermatophyta</taxon>
        <taxon>Magnoliopsida</taxon>
        <taxon>eudicotyledons</taxon>
        <taxon>Gunneridae</taxon>
        <taxon>Pentapetalae</taxon>
        <taxon>rosids</taxon>
        <taxon>malvids</taxon>
        <taxon>Brassicales</taxon>
        <taxon>Brassicaceae</taxon>
        <taxon>Eutremeae</taxon>
        <taxon>Eutrema</taxon>
    </lineage>
</organism>
<dbReference type="OMA" id="QPSMTRH"/>
<evidence type="ECO:0000256" key="1">
    <source>
        <dbReference type="ARBA" id="ARBA00022491"/>
    </source>
</evidence>
<dbReference type="PANTHER" id="PTHR33388">
    <property type="entry name" value="OS01G0212500 PROTEIN"/>
    <property type="match status" value="1"/>
</dbReference>
<dbReference type="PANTHER" id="PTHR33388:SF18">
    <property type="entry name" value="PROTEIN SPEAR1"/>
    <property type="match status" value="1"/>
</dbReference>
<dbReference type="OrthoDB" id="653455at2759"/>
<accession>V4LIL2</accession>
<evidence type="ECO:0000313" key="6">
    <source>
        <dbReference type="Proteomes" id="UP000030689"/>
    </source>
</evidence>
<evidence type="ECO:0000256" key="3">
    <source>
        <dbReference type="ARBA" id="ARBA00023163"/>
    </source>
</evidence>
<dbReference type="Gramene" id="ESQ50375">
    <property type="protein sequence ID" value="ESQ50375"/>
    <property type="gene ID" value="EUTSA_v10002311mg"/>
</dbReference>
<keyword evidence="1" id="KW-0678">Repressor</keyword>